<dbReference type="GO" id="GO:0010028">
    <property type="term" value="P:xanthophyll cycle"/>
    <property type="evidence" value="ECO:0007669"/>
    <property type="project" value="InterPro"/>
</dbReference>
<gene>
    <name evidence="1" type="ORF">CBRE1094_LOCUS41728</name>
</gene>
<evidence type="ECO:0000313" key="1">
    <source>
        <dbReference type="EMBL" id="CAD9541611.1"/>
    </source>
</evidence>
<sequence>MPRTVPSDLALADGSSHGAWTLTTLDNGVISKEHWTTVDAADDLSWAVFHYSGAAAVVGQSYLGALLCSADGKWPKAAVGGAEYDRIRAAFRKCGIELWELYGHSPPEAAHSFMWTEQHAAWEQNNPPPLGPIGDQTVQAWRASEKAK</sequence>
<dbReference type="PANTHER" id="PTHR33970:SF2">
    <property type="entry name" value="OS01G0716400 PROTEIN"/>
    <property type="match status" value="1"/>
</dbReference>
<dbReference type="AlphaFoldDB" id="A0A7S2NHL1"/>
<name>A0A7S2NHL1_9EUKA</name>
<protein>
    <submittedName>
        <fullName evidence="1">Uncharacterized protein</fullName>
    </submittedName>
</protein>
<dbReference type="PANTHER" id="PTHR33970">
    <property type="entry name" value="VIOLAXANTHIN DE-EPOXIDASE, CHLOROPLASTIC-RELATED"/>
    <property type="match status" value="1"/>
</dbReference>
<dbReference type="GO" id="GO:0046422">
    <property type="term" value="F:violaxanthin de-epoxidase activity"/>
    <property type="evidence" value="ECO:0007669"/>
    <property type="project" value="InterPro"/>
</dbReference>
<reference evidence="1" key="1">
    <citation type="submission" date="2021-01" db="EMBL/GenBank/DDBJ databases">
        <authorList>
            <person name="Corre E."/>
            <person name="Pelletier E."/>
            <person name="Niang G."/>
            <person name="Scheremetjew M."/>
            <person name="Finn R."/>
            <person name="Kale V."/>
            <person name="Holt S."/>
            <person name="Cochrane G."/>
            <person name="Meng A."/>
            <person name="Brown T."/>
            <person name="Cohen L."/>
        </authorList>
    </citation>
    <scope>NUCLEOTIDE SEQUENCE</scope>
    <source>
        <strain evidence="1">UTEX LB 985</strain>
    </source>
</reference>
<dbReference type="EMBL" id="HBGU01076542">
    <property type="protein sequence ID" value="CAD9541611.1"/>
    <property type="molecule type" value="Transcribed_RNA"/>
</dbReference>
<dbReference type="InterPro" id="IPR044682">
    <property type="entry name" value="VDE"/>
</dbReference>
<dbReference type="InterPro" id="IPR012674">
    <property type="entry name" value="Calycin"/>
</dbReference>
<organism evidence="1">
    <name type="scientific">Haptolina brevifila</name>
    <dbReference type="NCBI Taxonomy" id="156173"/>
    <lineage>
        <taxon>Eukaryota</taxon>
        <taxon>Haptista</taxon>
        <taxon>Haptophyta</taxon>
        <taxon>Prymnesiophyceae</taxon>
        <taxon>Prymnesiales</taxon>
        <taxon>Prymnesiaceae</taxon>
        <taxon>Haptolina</taxon>
    </lineage>
</organism>
<proteinExistence type="predicted"/>
<dbReference type="Gene3D" id="2.40.128.20">
    <property type="match status" value="1"/>
</dbReference>
<accession>A0A7S2NHL1</accession>